<dbReference type="GO" id="GO:0006654">
    <property type="term" value="P:phosphatidic acid biosynthetic process"/>
    <property type="evidence" value="ECO:0007669"/>
    <property type="project" value="TreeGrafter"/>
</dbReference>
<dbReference type="Proteomes" id="UP000179243">
    <property type="component" value="Unassembled WGS sequence"/>
</dbReference>
<evidence type="ECO:0000256" key="2">
    <source>
        <dbReference type="ARBA" id="ARBA00022516"/>
    </source>
</evidence>
<evidence type="ECO:0000313" key="8">
    <source>
        <dbReference type="Proteomes" id="UP000179243"/>
    </source>
</evidence>
<dbReference type="PANTHER" id="PTHR10434:SF64">
    <property type="entry name" value="1-ACYL-SN-GLYCEROL-3-PHOSPHATE ACYLTRANSFERASE-RELATED"/>
    <property type="match status" value="1"/>
</dbReference>
<sequence length="246" mass="27703">MLYTLIAAIRVYFTVVRTGIKYMILHLVSPPRAHASLLPLTRWFLAYVLRLTRGTLVVEGAENLKKIPTGRPTAIISNHESFLDIPVVMGTMEVPVGFIAKKELSRIPVLGYWIRTFGGLFIDRENMRQSLDTLNKAAEHAQVHTLLIFPEGTRNKESTVAPFKTGSLRFAFATESIVVPVCICGGRRKFEGNGYRIKGGPIYLKIFEPVDLSKAKPMDKHTFTASLHRDILAAYREFDSRLRTTP</sequence>
<keyword evidence="4" id="KW-0443">Lipid metabolism</keyword>
<feature type="domain" description="Phospholipid/glycerol acyltransferase" evidence="6">
    <location>
        <begin position="73"/>
        <end position="186"/>
    </location>
</feature>
<evidence type="ECO:0000256" key="3">
    <source>
        <dbReference type="ARBA" id="ARBA00022679"/>
    </source>
</evidence>
<proteinExistence type="predicted"/>
<dbReference type="CDD" id="cd07989">
    <property type="entry name" value="LPLAT_AGPAT-like"/>
    <property type="match status" value="1"/>
</dbReference>
<evidence type="ECO:0000256" key="4">
    <source>
        <dbReference type="ARBA" id="ARBA00023098"/>
    </source>
</evidence>
<keyword evidence="3" id="KW-0808">Transferase</keyword>
<comment type="pathway">
    <text evidence="1">Lipid metabolism.</text>
</comment>
<evidence type="ECO:0000256" key="5">
    <source>
        <dbReference type="ARBA" id="ARBA00023315"/>
    </source>
</evidence>
<protein>
    <recommendedName>
        <fullName evidence="6">Phospholipid/glycerol acyltransferase domain-containing protein</fullName>
    </recommendedName>
</protein>
<name>A0A1F7FC06_UNCRA</name>
<dbReference type="EMBL" id="MFYX01000074">
    <property type="protein sequence ID" value="OGK04215.1"/>
    <property type="molecule type" value="Genomic_DNA"/>
</dbReference>
<dbReference type="SMART" id="SM00563">
    <property type="entry name" value="PlsC"/>
    <property type="match status" value="1"/>
</dbReference>
<dbReference type="PANTHER" id="PTHR10434">
    <property type="entry name" value="1-ACYL-SN-GLYCEROL-3-PHOSPHATE ACYLTRANSFERASE"/>
    <property type="match status" value="1"/>
</dbReference>
<dbReference type="GO" id="GO:0003841">
    <property type="term" value="F:1-acylglycerol-3-phosphate O-acyltransferase activity"/>
    <property type="evidence" value="ECO:0007669"/>
    <property type="project" value="TreeGrafter"/>
</dbReference>
<dbReference type="Pfam" id="PF01553">
    <property type="entry name" value="Acyltransferase"/>
    <property type="match status" value="1"/>
</dbReference>
<dbReference type="InterPro" id="IPR002123">
    <property type="entry name" value="Plipid/glycerol_acylTrfase"/>
</dbReference>
<dbReference type="SUPFAM" id="SSF69593">
    <property type="entry name" value="Glycerol-3-phosphate (1)-acyltransferase"/>
    <property type="match status" value="1"/>
</dbReference>
<reference evidence="7 8" key="1">
    <citation type="journal article" date="2016" name="Nat. Commun.">
        <title>Thousands of microbial genomes shed light on interconnected biogeochemical processes in an aquifer system.</title>
        <authorList>
            <person name="Anantharaman K."/>
            <person name="Brown C.T."/>
            <person name="Hug L.A."/>
            <person name="Sharon I."/>
            <person name="Castelle C.J."/>
            <person name="Probst A.J."/>
            <person name="Thomas B.C."/>
            <person name="Singh A."/>
            <person name="Wilkins M.J."/>
            <person name="Karaoz U."/>
            <person name="Brodie E.L."/>
            <person name="Williams K.H."/>
            <person name="Hubbard S.S."/>
            <person name="Banfield J.F."/>
        </authorList>
    </citation>
    <scope>NUCLEOTIDE SEQUENCE [LARGE SCALE GENOMIC DNA]</scope>
</reference>
<dbReference type="AlphaFoldDB" id="A0A1F7FC06"/>
<organism evidence="7 8">
    <name type="scientific">Candidatus Raymondbacteria bacterium RIFOXYD12_FULL_49_13</name>
    <dbReference type="NCBI Taxonomy" id="1817890"/>
    <lineage>
        <taxon>Bacteria</taxon>
        <taxon>Raymondiibacteriota</taxon>
    </lineage>
</organism>
<keyword evidence="2" id="KW-0444">Lipid biosynthesis</keyword>
<evidence type="ECO:0000313" key="7">
    <source>
        <dbReference type="EMBL" id="OGK04215.1"/>
    </source>
</evidence>
<gene>
    <name evidence="7" type="ORF">A2519_17790</name>
</gene>
<evidence type="ECO:0000256" key="1">
    <source>
        <dbReference type="ARBA" id="ARBA00005189"/>
    </source>
</evidence>
<comment type="caution">
    <text evidence="7">The sequence shown here is derived from an EMBL/GenBank/DDBJ whole genome shotgun (WGS) entry which is preliminary data.</text>
</comment>
<accession>A0A1F7FC06</accession>
<evidence type="ECO:0000259" key="6">
    <source>
        <dbReference type="SMART" id="SM00563"/>
    </source>
</evidence>
<keyword evidence="5" id="KW-0012">Acyltransferase</keyword>